<dbReference type="AlphaFoldDB" id="A0ABD0P1A6"/>
<dbReference type="Proteomes" id="UP001529510">
    <property type="component" value="Unassembled WGS sequence"/>
</dbReference>
<evidence type="ECO:0008006" key="3">
    <source>
        <dbReference type="Google" id="ProtNLM"/>
    </source>
</evidence>
<dbReference type="Gene3D" id="3.30.505.10">
    <property type="entry name" value="SH2 domain"/>
    <property type="match status" value="1"/>
</dbReference>
<accession>A0ABD0P1A6</accession>
<dbReference type="EMBL" id="JAMKFB020000018">
    <property type="protein sequence ID" value="KAL0167795.1"/>
    <property type="molecule type" value="Genomic_DNA"/>
</dbReference>
<sequence>RSGRVQHCRIRSSIEPGHTVYFLTDNLHFPSVYALIQYYRENLLRCQDFNLRLTEFVPRPDQHLQEG</sequence>
<protein>
    <recommendedName>
        <fullName evidence="3">SH2 domain-containing protein</fullName>
    </recommendedName>
</protein>
<dbReference type="SUPFAM" id="SSF55550">
    <property type="entry name" value="SH2 domain"/>
    <property type="match status" value="1"/>
</dbReference>
<name>A0ABD0P1A6_CIRMR</name>
<evidence type="ECO:0000313" key="1">
    <source>
        <dbReference type="EMBL" id="KAL0167795.1"/>
    </source>
</evidence>
<reference evidence="1 2" key="1">
    <citation type="submission" date="2024-05" db="EMBL/GenBank/DDBJ databases">
        <title>Genome sequencing and assembly of Indian major carp, Cirrhinus mrigala (Hamilton, 1822).</title>
        <authorList>
            <person name="Mohindra V."/>
            <person name="Chowdhury L.M."/>
            <person name="Lal K."/>
            <person name="Jena J.K."/>
        </authorList>
    </citation>
    <scope>NUCLEOTIDE SEQUENCE [LARGE SCALE GENOMIC DNA]</scope>
    <source>
        <strain evidence="1">CM1030</strain>
        <tissue evidence="1">Blood</tissue>
    </source>
</reference>
<feature type="non-terminal residue" evidence="1">
    <location>
        <position position="67"/>
    </location>
</feature>
<keyword evidence="2" id="KW-1185">Reference proteome</keyword>
<evidence type="ECO:0000313" key="2">
    <source>
        <dbReference type="Proteomes" id="UP001529510"/>
    </source>
</evidence>
<proteinExistence type="predicted"/>
<organism evidence="1 2">
    <name type="scientific">Cirrhinus mrigala</name>
    <name type="common">Mrigala</name>
    <dbReference type="NCBI Taxonomy" id="683832"/>
    <lineage>
        <taxon>Eukaryota</taxon>
        <taxon>Metazoa</taxon>
        <taxon>Chordata</taxon>
        <taxon>Craniata</taxon>
        <taxon>Vertebrata</taxon>
        <taxon>Euteleostomi</taxon>
        <taxon>Actinopterygii</taxon>
        <taxon>Neopterygii</taxon>
        <taxon>Teleostei</taxon>
        <taxon>Ostariophysi</taxon>
        <taxon>Cypriniformes</taxon>
        <taxon>Cyprinidae</taxon>
        <taxon>Labeoninae</taxon>
        <taxon>Labeonini</taxon>
        <taxon>Cirrhinus</taxon>
    </lineage>
</organism>
<comment type="caution">
    <text evidence="1">The sequence shown here is derived from an EMBL/GenBank/DDBJ whole genome shotgun (WGS) entry which is preliminary data.</text>
</comment>
<feature type="non-terminal residue" evidence="1">
    <location>
        <position position="1"/>
    </location>
</feature>
<gene>
    <name evidence="1" type="ORF">M9458_036017</name>
</gene>
<dbReference type="InterPro" id="IPR036860">
    <property type="entry name" value="SH2_dom_sf"/>
</dbReference>